<dbReference type="RefSeq" id="WP_066921395.1">
    <property type="nucleotide sequence ID" value="NZ_CP011971.1"/>
</dbReference>
<dbReference type="OrthoDB" id="9809061at2"/>
<dbReference type="STRING" id="465721.ACG33_11685"/>
<dbReference type="GO" id="GO:0045947">
    <property type="term" value="P:negative regulation of translational initiation"/>
    <property type="evidence" value="ECO:0007669"/>
    <property type="project" value="UniProtKB-UniRule"/>
</dbReference>
<dbReference type="InterPro" id="IPR003751">
    <property type="entry name" value="CsrA"/>
</dbReference>
<dbReference type="PANTHER" id="PTHR34984">
    <property type="entry name" value="CARBON STORAGE REGULATOR"/>
    <property type="match status" value="1"/>
</dbReference>
<keyword evidence="5" id="KW-0678">Repressor</keyword>
<proteinExistence type="inferred from homology"/>
<dbReference type="FunFam" id="2.60.40.4380:FF:000001">
    <property type="entry name" value="Translational regulator CsrA"/>
    <property type="match status" value="1"/>
</dbReference>
<comment type="similarity">
    <text evidence="5">Belongs to the CsrA/RsmA family.</text>
</comment>
<sequence length="70" mass="7940">MLILTRRVGETVMIGNDITVTVLGVKGNQVRIGVNAPKEVAVHREEIYERIKREEQSTDDERHEVDGIEP</sequence>
<keyword evidence="3 5" id="KW-0694">RNA-binding</keyword>
<dbReference type="NCBIfam" id="TIGR00202">
    <property type="entry name" value="csrA"/>
    <property type="match status" value="1"/>
</dbReference>
<dbReference type="Pfam" id="PF02599">
    <property type="entry name" value="CsrA"/>
    <property type="match status" value="1"/>
</dbReference>
<organism evidence="7 8">
    <name type="scientific">Steroidobacter denitrificans</name>
    <dbReference type="NCBI Taxonomy" id="465721"/>
    <lineage>
        <taxon>Bacteria</taxon>
        <taxon>Pseudomonadati</taxon>
        <taxon>Pseudomonadota</taxon>
        <taxon>Gammaproteobacteria</taxon>
        <taxon>Steroidobacterales</taxon>
        <taxon>Steroidobacteraceae</taxon>
        <taxon>Steroidobacter</taxon>
    </lineage>
</organism>
<reference evidence="7 8" key="1">
    <citation type="submission" date="2015-06" db="EMBL/GenBank/DDBJ databases">
        <title>A Comprehensive Approach to Explore the Metabolic and Phylogenetic Diversity of Bacterial Steroid Degradation in the Environment: Testosterone as an Example.</title>
        <authorList>
            <person name="Yang F.-C."/>
            <person name="Chen Y.-L."/>
            <person name="Yu C.-P."/>
            <person name="Tang S.-L."/>
            <person name="Wang P.-H."/>
            <person name="Ismail W."/>
            <person name="Wang C.-H."/>
            <person name="Yang C.-Y."/>
            <person name="Chiang Y.-R."/>
        </authorList>
    </citation>
    <scope>NUCLEOTIDE SEQUENCE [LARGE SCALE GENOMIC DNA]</scope>
    <source>
        <strain evidence="7 8">DSM 18526</strain>
    </source>
</reference>
<dbReference type="SUPFAM" id="SSF117130">
    <property type="entry name" value="CsrA-like"/>
    <property type="match status" value="1"/>
</dbReference>
<evidence type="ECO:0000313" key="8">
    <source>
        <dbReference type="Proteomes" id="UP000070250"/>
    </source>
</evidence>
<gene>
    <name evidence="5" type="primary">csrA</name>
    <name evidence="7" type="ORF">ACG33_11685</name>
</gene>
<keyword evidence="4 5" id="KW-0010">Activator</keyword>
<accession>A0A127FBF4</accession>
<evidence type="ECO:0000256" key="3">
    <source>
        <dbReference type="ARBA" id="ARBA00022884"/>
    </source>
</evidence>
<feature type="region of interest" description="Disordered" evidence="6">
    <location>
        <begin position="51"/>
        <end position="70"/>
    </location>
</feature>
<dbReference type="GO" id="GO:0005829">
    <property type="term" value="C:cytosol"/>
    <property type="evidence" value="ECO:0007669"/>
    <property type="project" value="TreeGrafter"/>
</dbReference>
<keyword evidence="1 5" id="KW-0963">Cytoplasm</keyword>
<keyword evidence="2 5" id="KW-0810">Translation regulation</keyword>
<dbReference type="PATRIC" id="fig|465721.4.peg.2496"/>
<evidence type="ECO:0000256" key="4">
    <source>
        <dbReference type="ARBA" id="ARBA00023159"/>
    </source>
</evidence>
<dbReference type="GO" id="GO:0048027">
    <property type="term" value="F:mRNA 5'-UTR binding"/>
    <property type="evidence" value="ECO:0007669"/>
    <property type="project" value="UniProtKB-UniRule"/>
</dbReference>
<evidence type="ECO:0000256" key="2">
    <source>
        <dbReference type="ARBA" id="ARBA00022845"/>
    </source>
</evidence>
<keyword evidence="8" id="KW-1185">Reference proteome</keyword>
<dbReference type="GO" id="GO:0006109">
    <property type="term" value="P:regulation of carbohydrate metabolic process"/>
    <property type="evidence" value="ECO:0007669"/>
    <property type="project" value="UniProtKB-UniRule"/>
</dbReference>
<comment type="function">
    <text evidence="5">A key translational regulator that binds mRNA to regulate translation initiation and/or mRNA stability. Mediates global changes in gene expression, shifting from rapid growth to stress survival by linking envelope stress, the stringent response and the catabolite repression systems. Usually binds in the 5'-UTR; binding at or near the Shine-Dalgarno sequence prevents ribosome-binding, repressing translation, binding elsewhere in the 5'-UTR can activate translation and/or stabilize the mRNA. Its function is antagonized by small RNA(s).</text>
</comment>
<dbReference type="GO" id="GO:0045948">
    <property type="term" value="P:positive regulation of translational initiation"/>
    <property type="evidence" value="ECO:0007669"/>
    <property type="project" value="UniProtKB-UniRule"/>
</dbReference>
<dbReference type="NCBIfam" id="NF002469">
    <property type="entry name" value="PRK01712.1"/>
    <property type="match status" value="1"/>
</dbReference>
<dbReference type="GO" id="GO:0006402">
    <property type="term" value="P:mRNA catabolic process"/>
    <property type="evidence" value="ECO:0007669"/>
    <property type="project" value="InterPro"/>
</dbReference>
<dbReference type="KEGG" id="sdf:ACG33_11685"/>
<name>A0A127FBF4_STEDE</name>
<dbReference type="InterPro" id="IPR036107">
    <property type="entry name" value="CsrA_sf"/>
</dbReference>
<evidence type="ECO:0000313" key="7">
    <source>
        <dbReference type="EMBL" id="AMN47747.1"/>
    </source>
</evidence>
<comment type="subcellular location">
    <subcellularLocation>
        <location evidence="5">Cytoplasm</location>
    </subcellularLocation>
</comment>
<comment type="subunit">
    <text evidence="5">Homodimer; the beta-strands of each monomer intercalate to form a hydrophobic core, while the alpha-helices form wings that extend away from the core.</text>
</comment>
<evidence type="ECO:0000256" key="5">
    <source>
        <dbReference type="HAMAP-Rule" id="MF_00167"/>
    </source>
</evidence>
<evidence type="ECO:0000256" key="6">
    <source>
        <dbReference type="SAM" id="MobiDB-lite"/>
    </source>
</evidence>
<dbReference type="Gene3D" id="2.60.40.4380">
    <property type="entry name" value="Translational regulator CsrA"/>
    <property type="match status" value="1"/>
</dbReference>
<dbReference type="AlphaFoldDB" id="A0A127FBF4"/>
<dbReference type="PANTHER" id="PTHR34984:SF1">
    <property type="entry name" value="CARBON STORAGE REGULATOR"/>
    <property type="match status" value="1"/>
</dbReference>
<dbReference type="EMBL" id="CP011971">
    <property type="protein sequence ID" value="AMN47747.1"/>
    <property type="molecule type" value="Genomic_DNA"/>
</dbReference>
<evidence type="ECO:0000256" key="1">
    <source>
        <dbReference type="ARBA" id="ARBA00022490"/>
    </source>
</evidence>
<dbReference type="HAMAP" id="MF_00167">
    <property type="entry name" value="CsrA"/>
    <property type="match status" value="1"/>
</dbReference>
<protein>
    <recommendedName>
        <fullName evidence="5">Translational regulator CsrA</fullName>
    </recommendedName>
    <alternativeName>
        <fullName evidence="5">Carbon storage regulator</fullName>
    </alternativeName>
</protein>
<dbReference type="Proteomes" id="UP000070250">
    <property type="component" value="Chromosome"/>
</dbReference>